<protein>
    <recommendedName>
        <fullName evidence="1">TIR domain-containing protein</fullName>
    </recommendedName>
</protein>
<reference evidence="2 3" key="1">
    <citation type="submission" date="2012-01" db="EMBL/GenBank/DDBJ databases">
        <title>The Genome Sequence of Odoribacter laneus YIT 12061.</title>
        <authorList>
            <consortium name="The Broad Institute Genome Sequencing Platform"/>
            <person name="Earl A."/>
            <person name="Ward D."/>
            <person name="Feldgarden M."/>
            <person name="Gevers D."/>
            <person name="Morotomi M."/>
            <person name="Young S.K."/>
            <person name="Zeng Q."/>
            <person name="Gargeya S."/>
            <person name="Fitzgerald M."/>
            <person name="Haas B."/>
            <person name="Abouelleil A."/>
            <person name="Alvarado L."/>
            <person name="Arachchi H.M."/>
            <person name="Berlin A."/>
            <person name="Chapman S.B."/>
            <person name="Gearin G."/>
            <person name="Goldberg J."/>
            <person name="Griggs A."/>
            <person name="Gujja S."/>
            <person name="Hansen M."/>
            <person name="Heiman D."/>
            <person name="Howarth C."/>
            <person name="Larimer J."/>
            <person name="Lui A."/>
            <person name="MacDonald P.J.P."/>
            <person name="McCowen C."/>
            <person name="Montmayeur A."/>
            <person name="Murphy C."/>
            <person name="Neiman D."/>
            <person name="Pearson M."/>
            <person name="Priest M."/>
            <person name="Roberts A."/>
            <person name="Saif S."/>
            <person name="Shea T."/>
            <person name="Sisk P."/>
            <person name="Stolte C."/>
            <person name="Sykes S."/>
            <person name="Wortman J."/>
            <person name="Nusbaum C."/>
            <person name="Birren B."/>
        </authorList>
    </citation>
    <scope>NUCLEOTIDE SEQUENCE [LARGE SCALE GENOMIC DNA]</scope>
    <source>
        <strain evidence="2 3">YIT 12061</strain>
    </source>
</reference>
<dbReference type="GeneID" id="98068160"/>
<feature type="domain" description="TIR" evidence="1">
    <location>
        <begin position="42"/>
        <end position="135"/>
    </location>
</feature>
<name>H1DE21_9BACT</name>
<accession>H1DE21</accession>
<dbReference type="HOGENOM" id="CLU_115440_0_0_10"/>
<sequence>MAIITKNRLSEISNNKSGGYTQKSIILNESRSYSRGFYKTSIFLSHSHLDRDYITDTVVFLRKMGVNVYIDWMDDNMPKETSGKTADILKQKIKENDKFIFLATNNSISSKWCNWEIGFGDAHKYIDRIALLPLADNYTEWKGNEYLQIYPHIVESDYTNDYYKVIFPSGKEMSLYEWLNR</sequence>
<dbReference type="STRING" id="742817.HMPREF9449_00507"/>
<dbReference type="eggNOG" id="ENOG5032UB7">
    <property type="taxonomic scope" value="Bacteria"/>
</dbReference>
<proteinExistence type="predicted"/>
<dbReference type="SUPFAM" id="SSF52200">
    <property type="entry name" value="Toll/Interleukin receptor TIR domain"/>
    <property type="match status" value="1"/>
</dbReference>
<dbReference type="Proteomes" id="UP000004892">
    <property type="component" value="Unassembled WGS sequence"/>
</dbReference>
<evidence type="ECO:0000313" key="3">
    <source>
        <dbReference type="Proteomes" id="UP000004892"/>
    </source>
</evidence>
<keyword evidence="3" id="KW-1185">Reference proteome</keyword>
<organism evidence="2 3">
    <name type="scientific">Odoribacter laneus YIT 12061</name>
    <dbReference type="NCBI Taxonomy" id="742817"/>
    <lineage>
        <taxon>Bacteria</taxon>
        <taxon>Pseudomonadati</taxon>
        <taxon>Bacteroidota</taxon>
        <taxon>Bacteroidia</taxon>
        <taxon>Bacteroidales</taxon>
        <taxon>Odoribacteraceae</taxon>
        <taxon>Odoribacter</taxon>
    </lineage>
</organism>
<dbReference type="InterPro" id="IPR000157">
    <property type="entry name" value="TIR_dom"/>
</dbReference>
<dbReference type="Gene3D" id="3.40.50.10140">
    <property type="entry name" value="Toll/interleukin-1 receptor homology (TIR) domain"/>
    <property type="match status" value="1"/>
</dbReference>
<dbReference type="InterPro" id="IPR035897">
    <property type="entry name" value="Toll_tir_struct_dom_sf"/>
</dbReference>
<dbReference type="RefSeq" id="WP_009135661.1">
    <property type="nucleotide sequence ID" value="NZ_JH594596.1"/>
</dbReference>
<gene>
    <name evidence="2" type="ORF">HMPREF9449_00507</name>
</gene>
<evidence type="ECO:0000313" key="2">
    <source>
        <dbReference type="EMBL" id="EHP50818.1"/>
    </source>
</evidence>
<evidence type="ECO:0000259" key="1">
    <source>
        <dbReference type="Pfam" id="PF13676"/>
    </source>
</evidence>
<dbReference type="GO" id="GO:0007165">
    <property type="term" value="P:signal transduction"/>
    <property type="evidence" value="ECO:0007669"/>
    <property type="project" value="InterPro"/>
</dbReference>
<dbReference type="Pfam" id="PF13676">
    <property type="entry name" value="TIR_2"/>
    <property type="match status" value="1"/>
</dbReference>
<dbReference type="AlphaFoldDB" id="H1DE21"/>
<comment type="caution">
    <text evidence="2">The sequence shown here is derived from an EMBL/GenBank/DDBJ whole genome shotgun (WGS) entry which is preliminary data.</text>
</comment>
<dbReference type="EMBL" id="ADMC01000005">
    <property type="protein sequence ID" value="EHP50818.1"/>
    <property type="molecule type" value="Genomic_DNA"/>
</dbReference>